<sequence>MTLRSTETLDPAMTIRRLSPSDANSFQALRLAGLRDTPSAFGSSYDEEVDFSPATIETRLLLKSDRGVFGAFDGDNMVGLVALGRENMAKLAHKAMIWGMYVSPEARGKGFGRALLLEALSLAKSVPGILQVNLCVNATNTPAIRLYESVGFKPFGHESGAMRINDVLHDEIHMCLHLRGRA</sequence>
<evidence type="ECO:0000259" key="3">
    <source>
        <dbReference type="PROSITE" id="PS51186"/>
    </source>
</evidence>
<evidence type="ECO:0000256" key="2">
    <source>
        <dbReference type="ARBA" id="ARBA00023315"/>
    </source>
</evidence>
<evidence type="ECO:0000313" key="5">
    <source>
        <dbReference type="Proteomes" id="UP000518288"/>
    </source>
</evidence>
<feature type="domain" description="N-acetyltransferase" evidence="3">
    <location>
        <begin position="13"/>
        <end position="179"/>
    </location>
</feature>
<dbReference type="GO" id="GO:0005840">
    <property type="term" value="C:ribosome"/>
    <property type="evidence" value="ECO:0007669"/>
    <property type="project" value="UniProtKB-KW"/>
</dbReference>
<keyword evidence="5" id="KW-1185">Reference proteome</keyword>
<gene>
    <name evidence="4" type="ORF">BDD16_002564</name>
</gene>
<dbReference type="CDD" id="cd04301">
    <property type="entry name" value="NAT_SF"/>
    <property type="match status" value="1"/>
</dbReference>
<dbReference type="PANTHER" id="PTHR43877:SF2">
    <property type="entry name" value="AMINOALKYLPHOSPHONATE N-ACETYLTRANSFERASE-RELATED"/>
    <property type="match status" value="1"/>
</dbReference>
<evidence type="ECO:0000313" key="4">
    <source>
        <dbReference type="EMBL" id="NYG33578.1"/>
    </source>
</evidence>
<dbReference type="Gene3D" id="3.40.630.30">
    <property type="match status" value="1"/>
</dbReference>
<dbReference type="AlphaFoldDB" id="A0A7Y9R149"/>
<dbReference type="InterPro" id="IPR016181">
    <property type="entry name" value="Acyl_CoA_acyltransferase"/>
</dbReference>
<keyword evidence="4" id="KW-0689">Ribosomal protein</keyword>
<organism evidence="4 5">
    <name type="scientific">Sphaerotilus montanus</name>
    <dbReference type="NCBI Taxonomy" id="522889"/>
    <lineage>
        <taxon>Bacteria</taxon>
        <taxon>Pseudomonadati</taxon>
        <taxon>Pseudomonadota</taxon>
        <taxon>Betaproteobacteria</taxon>
        <taxon>Burkholderiales</taxon>
        <taxon>Sphaerotilaceae</taxon>
        <taxon>Sphaerotilus</taxon>
    </lineage>
</organism>
<dbReference type="InterPro" id="IPR000182">
    <property type="entry name" value="GNAT_dom"/>
</dbReference>
<dbReference type="Proteomes" id="UP000518288">
    <property type="component" value="Unassembled WGS sequence"/>
</dbReference>
<protein>
    <submittedName>
        <fullName evidence="4">Ribosomal protein S18 acetylase RimI-like enzyme</fullName>
    </submittedName>
</protein>
<proteinExistence type="predicted"/>
<name>A0A7Y9R149_9BURK</name>
<dbReference type="SUPFAM" id="SSF55729">
    <property type="entry name" value="Acyl-CoA N-acyltransferases (Nat)"/>
    <property type="match status" value="1"/>
</dbReference>
<dbReference type="PANTHER" id="PTHR43877">
    <property type="entry name" value="AMINOALKYLPHOSPHONATE N-ACETYLTRANSFERASE-RELATED-RELATED"/>
    <property type="match status" value="1"/>
</dbReference>
<accession>A0A7Y9R149</accession>
<keyword evidence="4" id="KW-0687">Ribonucleoprotein</keyword>
<dbReference type="Pfam" id="PF00583">
    <property type="entry name" value="Acetyltransf_1"/>
    <property type="match status" value="1"/>
</dbReference>
<dbReference type="GO" id="GO:0016747">
    <property type="term" value="F:acyltransferase activity, transferring groups other than amino-acyl groups"/>
    <property type="evidence" value="ECO:0007669"/>
    <property type="project" value="InterPro"/>
</dbReference>
<keyword evidence="2" id="KW-0012">Acyltransferase</keyword>
<dbReference type="RefSeq" id="WP_246332539.1">
    <property type="nucleotide sequence ID" value="NZ_JACCFH010000001.1"/>
</dbReference>
<keyword evidence="1" id="KW-0808">Transferase</keyword>
<reference evidence="4 5" key="1">
    <citation type="submission" date="2020-07" db="EMBL/GenBank/DDBJ databases">
        <title>Genomic Encyclopedia of Archaeal and Bacterial Type Strains, Phase II (KMG-II): from individual species to whole genera.</title>
        <authorList>
            <person name="Goeker M."/>
        </authorList>
    </citation>
    <scope>NUCLEOTIDE SEQUENCE [LARGE SCALE GENOMIC DNA]</scope>
    <source>
        <strain evidence="4 5">DSM 21226</strain>
    </source>
</reference>
<dbReference type="PROSITE" id="PS51186">
    <property type="entry name" value="GNAT"/>
    <property type="match status" value="1"/>
</dbReference>
<dbReference type="EMBL" id="JACCFH010000001">
    <property type="protein sequence ID" value="NYG33578.1"/>
    <property type="molecule type" value="Genomic_DNA"/>
</dbReference>
<evidence type="ECO:0000256" key="1">
    <source>
        <dbReference type="ARBA" id="ARBA00022679"/>
    </source>
</evidence>
<comment type="caution">
    <text evidence="4">The sequence shown here is derived from an EMBL/GenBank/DDBJ whole genome shotgun (WGS) entry which is preliminary data.</text>
</comment>
<dbReference type="InterPro" id="IPR050832">
    <property type="entry name" value="Bact_Acetyltransf"/>
</dbReference>